<keyword evidence="1" id="KW-1133">Transmembrane helix</keyword>
<reference evidence="3" key="1">
    <citation type="submission" date="2022-11" db="UniProtKB">
        <authorList>
            <consortium name="WormBaseParasite"/>
        </authorList>
    </citation>
    <scope>IDENTIFICATION</scope>
</reference>
<evidence type="ECO:0000313" key="2">
    <source>
        <dbReference type="Proteomes" id="UP000887569"/>
    </source>
</evidence>
<organism evidence="2 3">
    <name type="scientific">Parascaris univalens</name>
    <name type="common">Nematode worm</name>
    <dbReference type="NCBI Taxonomy" id="6257"/>
    <lineage>
        <taxon>Eukaryota</taxon>
        <taxon>Metazoa</taxon>
        <taxon>Ecdysozoa</taxon>
        <taxon>Nematoda</taxon>
        <taxon>Chromadorea</taxon>
        <taxon>Rhabditida</taxon>
        <taxon>Spirurina</taxon>
        <taxon>Ascaridomorpha</taxon>
        <taxon>Ascaridoidea</taxon>
        <taxon>Ascarididae</taxon>
        <taxon>Parascaris</taxon>
    </lineage>
</organism>
<proteinExistence type="predicted"/>
<protein>
    <submittedName>
        <fullName evidence="3">Uncharacterized protein</fullName>
    </submittedName>
</protein>
<keyword evidence="2" id="KW-1185">Reference proteome</keyword>
<dbReference type="Proteomes" id="UP000887569">
    <property type="component" value="Unplaced"/>
</dbReference>
<dbReference type="AlphaFoldDB" id="A0A914ZQS8"/>
<accession>A0A914ZQS8</accession>
<name>A0A914ZQS8_PARUN</name>
<evidence type="ECO:0000313" key="3">
    <source>
        <dbReference type="WBParaSite" id="PgB06_g006_t01"/>
    </source>
</evidence>
<dbReference type="WBParaSite" id="PgB06_g006_t01">
    <property type="protein sequence ID" value="PgB06_g006_t01"/>
    <property type="gene ID" value="PgB06_g006"/>
</dbReference>
<evidence type="ECO:0000256" key="1">
    <source>
        <dbReference type="SAM" id="Phobius"/>
    </source>
</evidence>
<feature type="transmembrane region" description="Helical" evidence="1">
    <location>
        <begin position="92"/>
        <end position="114"/>
    </location>
</feature>
<keyword evidence="1" id="KW-0472">Membrane</keyword>
<sequence>MARSQLLTHRCFRHFSRCLLLSRFAGRHSVVTPSTSKVQLTPPRAKIQINANEKGYLNYERYWSRDPRFVPQTRGDTPTRAILGRIGHAYEVYPFICIATAWLSSVIFVGWWSLSKVEVRINKNILPMSWEHLRDDYFKRNTVLFDWDGRTHRRLLIMEKLQDEMLEASQKRSKSDEQN</sequence>
<keyword evidence="1" id="KW-0812">Transmembrane</keyword>